<comment type="caution">
    <text evidence="9">The sequence shown here is derived from an EMBL/GenBank/DDBJ whole genome shotgun (WGS) entry which is preliminary data.</text>
</comment>
<dbReference type="CDD" id="cd17580">
    <property type="entry name" value="REC_2_DhkD-like"/>
    <property type="match status" value="1"/>
</dbReference>
<dbReference type="Pfam" id="PF13426">
    <property type="entry name" value="PAS_9"/>
    <property type="match status" value="1"/>
</dbReference>
<keyword evidence="10" id="KW-1185">Reference proteome</keyword>
<dbReference type="PANTHER" id="PTHR43547:SF2">
    <property type="entry name" value="HYBRID SIGNAL TRANSDUCTION HISTIDINE KINASE C"/>
    <property type="match status" value="1"/>
</dbReference>
<dbReference type="InterPro" id="IPR005467">
    <property type="entry name" value="His_kinase_dom"/>
</dbReference>
<dbReference type="Gene3D" id="1.10.287.130">
    <property type="match status" value="1"/>
</dbReference>
<evidence type="ECO:0000256" key="3">
    <source>
        <dbReference type="ARBA" id="ARBA00022553"/>
    </source>
</evidence>
<organism evidence="9 10">
    <name type="scientific">Keguizhuia sedimenti</name>
    <dbReference type="NCBI Taxonomy" id="3064264"/>
    <lineage>
        <taxon>Bacteria</taxon>
        <taxon>Pseudomonadati</taxon>
        <taxon>Pseudomonadota</taxon>
        <taxon>Betaproteobacteria</taxon>
        <taxon>Burkholderiales</taxon>
        <taxon>Oxalobacteraceae</taxon>
        <taxon>Keguizhuia</taxon>
    </lineage>
</organism>
<evidence type="ECO:0000256" key="4">
    <source>
        <dbReference type="PROSITE-ProRule" id="PRU00169"/>
    </source>
</evidence>
<dbReference type="SUPFAM" id="SSF55874">
    <property type="entry name" value="ATPase domain of HSP90 chaperone/DNA topoisomerase II/histidine kinase"/>
    <property type="match status" value="1"/>
</dbReference>
<dbReference type="SMART" id="SM00387">
    <property type="entry name" value="HATPase_c"/>
    <property type="match status" value="1"/>
</dbReference>
<dbReference type="InterPro" id="IPR036890">
    <property type="entry name" value="HATPase_C_sf"/>
</dbReference>
<dbReference type="PROSITE" id="PS50110">
    <property type="entry name" value="RESPONSE_REGULATORY"/>
    <property type="match status" value="1"/>
</dbReference>
<feature type="domain" description="Histidine kinase" evidence="5">
    <location>
        <begin position="567"/>
        <end position="785"/>
    </location>
</feature>
<dbReference type="Pfam" id="PF00072">
    <property type="entry name" value="Response_reg"/>
    <property type="match status" value="1"/>
</dbReference>
<dbReference type="PROSITE" id="PS50109">
    <property type="entry name" value="HIS_KIN"/>
    <property type="match status" value="1"/>
</dbReference>
<reference evidence="9 10" key="1">
    <citation type="submission" date="2023-08" db="EMBL/GenBank/DDBJ databases">
        <title>Oxalobacteraceae gen .nov., isolated from river sludge outside the plant.</title>
        <authorList>
            <person name="Zhao S.Y."/>
        </authorList>
    </citation>
    <scope>NUCLEOTIDE SEQUENCE [LARGE SCALE GENOMIC DNA]</scope>
    <source>
        <strain evidence="9 10">R-40</strain>
    </source>
</reference>
<evidence type="ECO:0000256" key="1">
    <source>
        <dbReference type="ARBA" id="ARBA00000085"/>
    </source>
</evidence>
<dbReference type="Proteomes" id="UP001225596">
    <property type="component" value="Unassembled WGS sequence"/>
</dbReference>
<dbReference type="PRINTS" id="PR00344">
    <property type="entry name" value="BCTRLSENSOR"/>
</dbReference>
<accession>A0ABU1BJD5</accession>
<dbReference type="SMART" id="SM00388">
    <property type="entry name" value="HisKA"/>
    <property type="match status" value="1"/>
</dbReference>
<dbReference type="Pfam" id="PF08447">
    <property type="entry name" value="PAS_3"/>
    <property type="match status" value="1"/>
</dbReference>
<evidence type="ECO:0000313" key="9">
    <source>
        <dbReference type="EMBL" id="MDQ9169121.1"/>
    </source>
</evidence>
<dbReference type="Pfam" id="PF13188">
    <property type="entry name" value="PAS_8"/>
    <property type="match status" value="1"/>
</dbReference>
<sequence length="927" mass="102068">MQTSENHNSEVERLRQTTRDLIAISTLPAVWGGLQSEDVIKSLAGVLLKTLNLDLVYIRLAGNSGSDPIEAICIGHHGAAESFQPAVCAMVDSLLAQPDTTQPATVPDPFGDGILRVSLMRFGIAQENGIVVTGSRRADFPSEHDRLILGVGTNQAAVVVERQRTEQALQKSEKRFLDVGDTAPAMLWVTEPDGYCTFLARGWYEFTGQNENEGLGFGWIDAVHPEDRDRVRKAFLDANEQKNEFLCEHRVLHADGNYRWVIDAGRPRLSPSGEFLGIVGNVLDITQRKQTEEALREAQTLLSTVFEILPVGVGVVNADGTIVHSNQEMHRYLPTKVMPSRDDARHKRWRANHADGRPIDRDQFPGARALRGEQVVPGIEMLHTQDDGKEIWTQVAAVPIRNGSKQITGQVSVVTNIDAFKRTEDALSRSEEKYRSLFNEMDEGFCIVQVIFNDNGAPVDYRFIETNPMFEHQTGIKSATGKTARELQPDIEAFWIETYGRIALTGQAQRFVDHSPSMGRWFDVNAFRLGLPEKRQVAILFRDITERKRIEQELHESGRRKDEFLAMLAHELRNPLAPIGAGAELLQLVELDDTQVRKTSEIISRQVSHMTNLIDDLLDVSRVTRGLVELDNVPLEIRHVIADAVEQVNPLIYSKRHHLTLHLPPDSTMVFGDAKRLVQIVANLLNNAAKYTPEGGNIALKTEVQDAHVLLEVMDNGIGMAPELVDRVFDLFSQAERTSDRSSGGLGLGLALVKSLGELHGGTVTASSAGIGKGSRFVVSLPRLLQPVKKTGEAPAGINLHSASRPLKILAVDDNLDAAALLSMVLEAAGHHVLVEHGAVRAMERARIEVPDVCILDIGLPEIDGNALAQRLRAQPETAKSVLIAVTGYGREDDRKAAIAAGFDHHLVKPVDIKKLTSILAGIGVLQ</sequence>
<feature type="modified residue" description="4-aspartylphosphate" evidence="4">
    <location>
        <position position="857"/>
    </location>
</feature>
<dbReference type="EMBL" id="JAUYVH010000001">
    <property type="protein sequence ID" value="MDQ9169121.1"/>
    <property type="molecule type" value="Genomic_DNA"/>
</dbReference>
<dbReference type="InterPro" id="IPR001789">
    <property type="entry name" value="Sig_transdc_resp-reg_receiver"/>
</dbReference>
<dbReference type="Gene3D" id="3.30.565.10">
    <property type="entry name" value="Histidine kinase-like ATPase, C-terminal domain"/>
    <property type="match status" value="1"/>
</dbReference>
<keyword evidence="3 4" id="KW-0597">Phosphoprotein</keyword>
<dbReference type="CDD" id="cd00130">
    <property type="entry name" value="PAS"/>
    <property type="match status" value="2"/>
</dbReference>
<dbReference type="Gene3D" id="3.40.50.2300">
    <property type="match status" value="1"/>
</dbReference>
<dbReference type="SUPFAM" id="SSF47384">
    <property type="entry name" value="Homodimeric domain of signal transducing histidine kinase"/>
    <property type="match status" value="1"/>
</dbReference>
<dbReference type="Pfam" id="PF00512">
    <property type="entry name" value="HisKA"/>
    <property type="match status" value="1"/>
</dbReference>
<proteinExistence type="predicted"/>
<dbReference type="InterPro" id="IPR001610">
    <property type="entry name" value="PAC"/>
</dbReference>
<dbReference type="SMART" id="SM00448">
    <property type="entry name" value="REC"/>
    <property type="match status" value="1"/>
</dbReference>
<comment type="catalytic activity">
    <reaction evidence="1">
        <text>ATP + protein L-histidine = ADP + protein N-phospho-L-histidine.</text>
        <dbReference type="EC" id="2.7.13.3"/>
    </reaction>
</comment>
<dbReference type="InterPro" id="IPR000014">
    <property type="entry name" value="PAS"/>
</dbReference>
<dbReference type="InterPro" id="IPR035965">
    <property type="entry name" value="PAS-like_dom_sf"/>
</dbReference>
<dbReference type="EC" id="2.7.13.3" evidence="2"/>
<dbReference type="CDD" id="cd00082">
    <property type="entry name" value="HisKA"/>
    <property type="match status" value="1"/>
</dbReference>
<dbReference type="RefSeq" id="WP_338434946.1">
    <property type="nucleotide sequence ID" value="NZ_JAUYVH010000001.1"/>
</dbReference>
<dbReference type="InterPro" id="IPR004358">
    <property type="entry name" value="Sig_transdc_His_kin-like_C"/>
</dbReference>
<name>A0ABU1BJD5_9BURK</name>
<dbReference type="SUPFAM" id="SSF55785">
    <property type="entry name" value="PYP-like sensor domain (PAS domain)"/>
    <property type="match status" value="3"/>
</dbReference>
<feature type="domain" description="PAC" evidence="8">
    <location>
        <begin position="377"/>
        <end position="429"/>
    </location>
</feature>
<evidence type="ECO:0000256" key="2">
    <source>
        <dbReference type="ARBA" id="ARBA00012438"/>
    </source>
</evidence>
<evidence type="ECO:0000259" key="8">
    <source>
        <dbReference type="PROSITE" id="PS50113"/>
    </source>
</evidence>
<feature type="domain" description="PAC" evidence="8">
    <location>
        <begin position="245"/>
        <end position="297"/>
    </location>
</feature>
<evidence type="ECO:0000259" key="6">
    <source>
        <dbReference type="PROSITE" id="PS50110"/>
    </source>
</evidence>
<dbReference type="InterPro" id="IPR036097">
    <property type="entry name" value="HisK_dim/P_sf"/>
</dbReference>
<dbReference type="Pfam" id="PF02518">
    <property type="entry name" value="HATPase_c"/>
    <property type="match status" value="1"/>
</dbReference>
<evidence type="ECO:0000259" key="7">
    <source>
        <dbReference type="PROSITE" id="PS50112"/>
    </source>
</evidence>
<dbReference type="Gene3D" id="3.30.450.20">
    <property type="entry name" value="PAS domain"/>
    <property type="match status" value="3"/>
</dbReference>
<dbReference type="NCBIfam" id="TIGR00229">
    <property type="entry name" value="sensory_box"/>
    <property type="match status" value="2"/>
</dbReference>
<feature type="domain" description="Response regulatory" evidence="6">
    <location>
        <begin position="808"/>
        <end position="924"/>
    </location>
</feature>
<dbReference type="InterPro" id="IPR011006">
    <property type="entry name" value="CheY-like_superfamily"/>
</dbReference>
<dbReference type="InterPro" id="IPR003661">
    <property type="entry name" value="HisK_dim/P_dom"/>
</dbReference>
<dbReference type="SMART" id="SM00086">
    <property type="entry name" value="PAC"/>
    <property type="match status" value="2"/>
</dbReference>
<dbReference type="SMART" id="SM00091">
    <property type="entry name" value="PAS"/>
    <property type="match status" value="2"/>
</dbReference>
<dbReference type="PROSITE" id="PS50113">
    <property type="entry name" value="PAC"/>
    <property type="match status" value="2"/>
</dbReference>
<protein>
    <recommendedName>
        <fullName evidence="2">histidine kinase</fullName>
        <ecNumber evidence="2">2.7.13.3</ecNumber>
    </recommendedName>
</protein>
<dbReference type="PANTHER" id="PTHR43547">
    <property type="entry name" value="TWO-COMPONENT HISTIDINE KINASE"/>
    <property type="match status" value="1"/>
</dbReference>
<dbReference type="InterPro" id="IPR013655">
    <property type="entry name" value="PAS_fold_3"/>
</dbReference>
<dbReference type="PROSITE" id="PS50112">
    <property type="entry name" value="PAS"/>
    <property type="match status" value="1"/>
</dbReference>
<dbReference type="InterPro" id="IPR000700">
    <property type="entry name" value="PAS-assoc_C"/>
</dbReference>
<feature type="domain" description="PAS" evidence="7">
    <location>
        <begin position="172"/>
        <end position="242"/>
    </location>
</feature>
<dbReference type="InterPro" id="IPR003594">
    <property type="entry name" value="HATPase_dom"/>
</dbReference>
<dbReference type="CDD" id="cd00075">
    <property type="entry name" value="HATPase"/>
    <property type="match status" value="1"/>
</dbReference>
<gene>
    <name evidence="9" type="ORF">Q8A64_01725</name>
</gene>
<evidence type="ECO:0000313" key="10">
    <source>
        <dbReference type="Proteomes" id="UP001225596"/>
    </source>
</evidence>
<dbReference type="SUPFAM" id="SSF52172">
    <property type="entry name" value="CheY-like"/>
    <property type="match status" value="1"/>
</dbReference>
<evidence type="ECO:0000259" key="5">
    <source>
        <dbReference type="PROSITE" id="PS50109"/>
    </source>
</evidence>